<sequence length="427" mass="49655">MKCPKDVNGVKYSIFPKNPEKRAYSHRLPGNVWTQDIVVYEVEVTEIFGTVFEDIIQLRCNDENEMLIIKYPNDGILVRRQNFGLLYLCVRENINISAGMLRTLGDHMFIQTILIPNYNYVNTGYYILDPLNFGVGLTRISLSSECIITHGCGNIPTKLFLNHDRYNPMTNVRSCEIDIMKNPNIGFYCEGILDPPDCCHSLYDETNNLITLMNTSWDLIEHHGTLMRIHFSRYMHSKQFRGSCYCREVRTKIILSQITLKRNTEHVCNIANMVMKNRIRPLTDYWCNVILHSGDSLNIIFPTENGHYDEDASSFVLDRNVEHHCISALVPRNASTHCIVEINYWNDPLYRTTSLYRIFGNDVLTIDDSNRKNGHIVITYNNKPSRKQLQSIIVLKYIWIYLCNDQFKSENVFSNVVVTIVPRDYSY</sequence>
<evidence type="ECO:0000313" key="1">
    <source>
        <dbReference type="EMBL" id="KAK2194709.1"/>
    </source>
</evidence>
<dbReference type="Proteomes" id="UP001214638">
    <property type="component" value="Unassembled WGS sequence"/>
</dbReference>
<dbReference type="GeneID" id="94334853"/>
<accession>A0AAD9PMJ4</accession>
<dbReference type="EMBL" id="JALLKP010000001">
    <property type="protein sequence ID" value="KAK2197553.1"/>
    <property type="molecule type" value="Genomic_DNA"/>
</dbReference>
<proteinExistence type="predicted"/>
<evidence type="ECO:0000313" key="3">
    <source>
        <dbReference type="Proteomes" id="UP001214638"/>
    </source>
</evidence>
<dbReference type="Gene3D" id="2.60.40.2860">
    <property type="match status" value="1"/>
</dbReference>
<name>A0AAD9PMJ4_9APIC</name>
<comment type="caution">
    <text evidence="2">The sequence shown here is derived from an EMBL/GenBank/DDBJ whole genome shotgun (WGS) entry which is preliminary data.</text>
</comment>
<protein>
    <submittedName>
        <fullName evidence="2">Bifunctional 6-Cysteine (6-Cys) domain/6-Cysteine (6-Cys) domain superfamily</fullName>
    </submittedName>
</protein>
<dbReference type="RefSeq" id="XP_067804395.1">
    <property type="nucleotide sequence ID" value="XM_067945604.1"/>
</dbReference>
<evidence type="ECO:0000313" key="2">
    <source>
        <dbReference type="EMBL" id="KAK2197553.1"/>
    </source>
</evidence>
<dbReference type="InterPro" id="IPR038160">
    <property type="entry name" value="6_CYS_dom_sf"/>
</dbReference>
<dbReference type="EMBL" id="JALLKP010000059">
    <property type="protein sequence ID" value="KAK2194709.1"/>
    <property type="molecule type" value="Genomic_DNA"/>
</dbReference>
<dbReference type="AlphaFoldDB" id="A0AAD9PMJ4"/>
<dbReference type="KEGG" id="bdw:94334853"/>
<keyword evidence="3" id="KW-1185">Reference proteome</keyword>
<gene>
    <name evidence="2" type="ORF">BdWA1_000555</name>
    <name evidence="1" type="ORF">BdWA1_003821</name>
</gene>
<reference evidence="2" key="1">
    <citation type="journal article" date="2023" name="Nat. Microbiol.">
        <title>Babesia duncani multi-omics identifies virulence factors and drug targets.</title>
        <authorList>
            <person name="Singh P."/>
            <person name="Lonardi S."/>
            <person name="Liang Q."/>
            <person name="Vydyam P."/>
            <person name="Khabirova E."/>
            <person name="Fang T."/>
            <person name="Gihaz S."/>
            <person name="Thekkiniath J."/>
            <person name="Munshi M."/>
            <person name="Abel S."/>
            <person name="Ciampossin L."/>
            <person name="Batugedara G."/>
            <person name="Gupta M."/>
            <person name="Lu X.M."/>
            <person name="Lenz T."/>
            <person name="Chakravarty S."/>
            <person name="Cornillot E."/>
            <person name="Hu Y."/>
            <person name="Ma W."/>
            <person name="Gonzalez L.M."/>
            <person name="Sanchez S."/>
            <person name="Estrada K."/>
            <person name="Sanchez-Flores A."/>
            <person name="Montero E."/>
            <person name="Harb O.S."/>
            <person name="Le Roch K.G."/>
            <person name="Mamoun C.B."/>
        </authorList>
    </citation>
    <scope>NUCLEOTIDE SEQUENCE</scope>
    <source>
        <strain evidence="2">WA1</strain>
    </source>
</reference>
<organism evidence="2 3">
    <name type="scientific">Babesia duncani</name>
    <dbReference type="NCBI Taxonomy" id="323732"/>
    <lineage>
        <taxon>Eukaryota</taxon>
        <taxon>Sar</taxon>
        <taxon>Alveolata</taxon>
        <taxon>Apicomplexa</taxon>
        <taxon>Aconoidasida</taxon>
        <taxon>Piroplasmida</taxon>
        <taxon>Babesiidae</taxon>
        <taxon>Babesia</taxon>
    </lineage>
</organism>